<reference evidence="2" key="1">
    <citation type="submission" date="2020-02" db="EMBL/GenBank/DDBJ databases">
        <authorList>
            <person name="Meier V. D."/>
        </authorList>
    </citation>
    <scope>NUCLEOTIDE SEQUENCE</scope>
    <source>
        <strain evidence="2">AVDCRST_MAG75</strain>
    </source>
</reference>
<dbReference type="PANTHER" id="PTHR48079:SF6">
    <property type="entry name" value="NAD(P)-BINDING DOMAIN-CONTAINING PROTEIN-RELATED"/>
    <property type="match status" value="1"/>
</dbReference>
<dbReference type="Pfam" id="PF01370">
    <property type="entry name" value="Epimerase"/>
    <property type="match status" value="1"/>
</dbReference>
<gene>
    <name evidence="2" type="ORF">AVDCRST_MAG75-1964</name>
</gene>
<organism evidence="2">
    <name type="scientific">uncultured Propionibacteriaceae bacterium</name>
    <dbReference type="NCBI Taxonomy" id="257457"/>
    <lineage>
        <taxon>Bacteria</taxon>
        <taxon>Bacillati</taxon>
        <taxon>Actinomycetota</taxon>
        <taxon>Actinomycetes</taxon>
        <taxon>Propionibacteriales</taxon>
        <taxon>Propionibacteriaceae</taxon>
        <taxon>environmental samples</taxon>
    </lineage>
</organism>
<dbReference type="GO" id="GO:0005737">
    <property type="term" value="C:cytoplasm"/>
    <property type="evidence" value="ECO:0007669"/>
    <property type="project" value="TreeGrafter"/>
</dbReference>
<accession>A0A6J4NV14</accession>
<dbReference type="PANTHER" id="PTHR48079">
    <property type="entry name" value="PROTEIN YEEZ"/>
    <property type="match status" value="1"/>
</dbReference>
<dbReference type="AlphaFoldDB" id="A0A6J4NV14"/>
<sequence length="377" mass="40252">MHQYGKPPRLRELVGHTPRFPPAAWNGTAESTYYGGAVAKTALIIGGTGQIGCATAKALQRAGWEVTAGHRGRQHLPSDFSLGTVALDREDTAALMAAARGRDLVVDTVAFTPAHAHQLLQLDVGALAVISTASVYAGSNGTYLDIATDPDSFPDYPVPISEDWPTVDNDEQTYSPLKAAMERVLLSGDVPVSVLRAGAIHGPYSPALREWFFIKRALDGRRRVVLAWDGAGRFHPAATANIAALVVACAATPGTHVLNAVDDTCPTEADIARTIFEAMGHEAEILTFPGPPRGELGVSPWGVAKPLVLSMERARAEVGYQAAATYREAVELDIDWAVRTFNDAGLPSESWRDVFPGTVDFGADGWFNYAAEDDFAG</sequence>
<dbReference type="InterPro" id="IPR051783">
    <property type="entry name" value="NAD(P)-dependent_oxidoreduct"/>
</dbReference>
<evidence type="ECO:0000259" key="1">
    <source>
        <dbReference type="Pfam" id="PF01370"/>
    </source>
</evidence>
<proteinExistence type="predicted"/>
<evidence type="ECO:0000313" key="2">
    <source>
        <dbReference type="EMBL" id="CAA9398400.1"/>
    </source>
</evidence>
<feature type="domain" description="NAD-dependent epimerase/dehydratase" evidence="1">
    <location>
        <begin position="42"/>
        <end position="204"/>
    </location>
</feature>
<dbReference type="EMBL" id="CADCUO010000125">
    <property type="protein sequence ID" value="CAA9398400.1"/>
    <property type="molecule type" value="Genomic_DNA"/>
</dbReference>
<dbReference type="InterPro" id="IPR001509">
    <property type="entry name" value="Epimerase_deHydtase"/>
</dbReference>
<dbReference type="SUPFAM" id="SSF51735">
    <property type="entry name" value="NAD(P)-binding Rossmann-fold domains"/>
    <property type="match status" value="1"/>
</dbReference>
<dbReference type="GO" id="GO:0004029">
    <property type="term" value="F:aldehyde dehydrogenase (NAD+) activity"/>
    <property type="evidence" value="ECO:0007669"/>
    <property type="project" value="TreeGrafter"/>
</dbReference>
<dbReference type="InterPro" id="IPR036291">
    <property type="entry name" value="NAD(P)-bd_dom_sf"/>
</dbReference>
<dbReference type="Gene3D" id="3.40.50.720">
    <property type="entry name" value="NAD(P)-binding Rossmann-like Domain"/>
    <property type="match status" value="1"/>
</dbReference>
<protein>
    <submittedName>
        <fullName evidence="2">Reductase</fullName>
    </submittedName>
</protein>
<name>A0A6J4NV14_9ACTN</name>